<gene>
    <name evidence="1" type="ORF">I4F81_011758</name>
</gene>
<reference evidence="1" key="1">
    <citation type="submission" date="2019-11" db="EMBL/GenBank/DDBJ databases">
        <title>Nori genome reveals adaptations in red seaweeds to the harsh intertidal environment.</title>
        <authorList>
            <person name="Wang D."/>
            <person name="Mao Y."/>
        </authorList>
    </citation>
    <scope>NUCLEOTIDE SEQUENCE</scope>
    <source>
        <tissue evidence="1">Gametophyte</tissue>
    </source>
</reference>
<keyword evidence="2" id="KW-1185">Reference proteome</keyword>
<dbReference type="EMBL" id="CM020620">
    <property type="protein sequence ID" value="KAK1869279.1"/>
    <property type="molecule type" value="Genomic_DNA"/>
</dbReference>
<comment type="caution">
    <text evidence="1">The sequence shown here is derived from an EMBL/GenBank/DDBJ whole genome shotgun (WGS) entry which is preliminary data.</text>
</comment>
<accession>A0ACC3CGI5</accession>
<proteinExistence type="predicted"/>
<organism evidence="1 2">
    <name type="scientific">Pyropia yezoensis</name>
    <name type="common">Susabi-nori</name>
    <name type="synonym">Porphyra yezoensis</name>
    <dbReference type="NCBI Taxonomy" id="2788"/>
    <lineage>
        <taxon>Eukaryota</taxon>
        <taxon>Rhodophyta</taxon>
        <taxon>Bangiophyceae</taxon>
        <taxon>Bangiales</taxon>
        <taxon>Bangiaceae</taxon>
        <taxon>Pyropia</taxon>
    </lineage>
</organism>
<protein>
    <submittedName>
        <fullName evidence="1">Uncharacterized protein</fullName>
    </submittedName>
</protein>
<name>A0ACC3CGI5_PYRYE</name>
<dbReference type="Proteomes" id="UP000798662">
    <property type="component" value="Chromosome 3"/>
</dbReference>
<evidence type="ECO:0000313" key="1">
    <source>
        <dbReference type="EMBL" id="KAK1869279.1"/>
    </source>
</evidence>
<evidence type="ECO:0000313" key="2">
    <source>
        <dbReference type="Proteomes" id="UP000798662"/>
    </source>
</evidence>
<sequence>MDVTAAGSGDGGELASSNNATLYYVFDALVAARVVYGCVKSYFRAKFARQAKEEAAREPRKPVRVYMDGCFDMMHFGHANALRQAKALGDVLVVGINPTVEIMAHKGPPVMTDHERLMAVESVKWVDEVLVDVPYEVTPEFLDKLITEHQIDFIVHGDDPCIGKDGQDVYAAVKEQGRFRTVKRTEGVSSTDIVGRMLLCTRDHHLDASANATSPTLLSSSIPGTPVLASSLPPLRLDSSPSLTHGSLSEPEDANENTRSERAEISEAARVAKATWERRERESVAVAPNGMPTRSPSVSSYVPPVASRQASTSEVTKEEDVWQLAEGRGKDQPFTRVSTFLPTTRRLIQFAGGGRALKPGDCVVYIDGAFDMFHCGHIETLAAARALGDFLLVGIHDDATVNAHKGRNFPIMNLHERTLSVLSCKYVDEVIIGAPWAVTEDMVRTMNISLVVHGSHFDMEQLGTDIGLDAYSVPKELGIYQEVDSKSNLTVMGILDRIVTNRELYLKRNNKKTKQEAAYLDNKQTAAGVTPRIRRLVGAYHRHRWHRRRGWRALRATAGRAAGDIAAQRKTAGRANTARRLFVGRHDPLAAVATPPHRRRRRRQSYFAQLPYCNAWATCVEDAAVLPRQRPLPLPLTLSRRPSLRQLLRPLPLVRQLLRPLCLPQPLLLPAARYSLPALVPTAKRERA</sequence>